<evidence type="ECO:0008006" key="4">
    <source>
        <dbReference type="Google" id="ProtNLM"/>
    </source>
</evidence>
<dbReference type="RefSeq" id="WP_109684240.1">
    <property type="nucleotide sequence ID" value="NZ_QGDN01000001.1"/>
</dbReference>
<dbReference type="OrthoDB" id="3544256at2"/>
<organism evidence="2 3">
    <name type="scientific">Branchiibius hedensis</name>
    <dbReference type="NCBI Taxonomy" id="672460"/>
    <lineage>
        <taxon>Bacteria</taxon>
        <taxon>Bacillati</taxon>
        <taxon>Actinomycetota</taxon>
        <taxon>Actinomycetes</taxon>
        <taxon>Micrococcales</taxon>
        <taxon>Dermacoccaceae</taxon>
        <taxon>Branchiibius</taxon>
    </lineage>
</organism>
<gene>
    <name evidence="2" type="ORF">SAMN04489750_0839</name>
</gene>
<sequence length="157" mass="16855">MSTNEVEQGPTVEQAVEQEEAVQEEVVQEEAVQEQDGDEAGKAGREAAKYRRALRDTEAQRDALAQQVAGLQRAAVERVAAAHLAKPEALWVAGVDLADLLDGAGVVDEEKVRTAAREAADRLGLSRPLGNYVPKEGQPTRADPGPSFSDAFRHSGR</sequence>
<feature type="compositionally biased region" description="Acidic residues" evidence="1">
    <location>
        <begin position="16"/>
        <end position="38"/>
    </location>
</feature>
<reference evidence="3" key="1">
    <citation type="submission" date="2016-10" db="EMBL/GenBank/DDBJ databases">
        <authorList>
            <person name="Varghese N."/>
            <person name="Submissions S."/>
        </authorList>
    </citation>
    <scope>NUCLEOTIDE SEQUENCE [LARGE SCALE GENOMIC DNA]</scope>
    <source>
        <strain evidence="3">DSM 22951</strain>
    </source>
</reference>
<dbReference type="EMBL" id="UESZ01000001">
    <property type="protein sequence ID" value="SSA33555.1"/>
    <property type="molecule type" value="Genomic_DNA"/>
</dbReference>
<evidence type="ECO:0000313" key="3">
    <source>
        <dbReference type="Proteomes" id="UP000250028"/>
    </source>
</evidence>
<feature type="region of interest" description="Disordered" evidence="1">
    <location>
        <begin position="126"/>
        <end position="157"/>
    </location>
</feature>
<feature type="region of interest" description="Disordered" evidence="1">
    <location>
        <begin position="1"/>
        <end position="59"/>
    </location>
</feature>
<evidence type="ECO:0000256" key="1">
    <source>
        <dbReference type="SAM" id="MobiDB-lite"/>
    </source>
</evidence>
<dbReference type="Proteomes" id="UP000250028">
    <property type="component" value="Unassembled WGS sequence"/>
</dbReference>
<accession>A0A2Y8ZNL4</accession>
<keyword evidence="3" id="KW-1185">Reference proteome</keyword>
<evidence type="ECO:0000313" key="2">
    <source>
        <dbReference type="EMBL" id="SSA33555.1"/>
    </source>
</evidence>
<proteinExistence type="predicted"/>
<dbReference type="AlphaFoldDB" id="A0A2Y8ZNL4"/>
<protein>
    <recommendedName>
        <fullName evidence="4">Scaffolding protein</fullName>
    </recommendedName>
</protein>
<feature type="compositionally biased region" description="Basic and acidic residues" evidence="1">
    <location>
        <begin position="39"/>
        <end position="59"/>
    </location>
</feature>
<name>A0A2Y8ZNL4_9MICO</name>